<dbReference type="EMBL" id="SZYD01000007">
    <property type="protein sequence ID" value="KAD5803503.1"/>
    <property type="molecule type" value="Genomic_DNA"/>
</dbReference>
<dbReference type="Proteomes" id="UP000326396">
    <property type="component" value="Linkage Group LG15"/>
</dbReference>
<keyword evidence="2" id="KW-1185">Reference proteome</keyword>
<evidence type="ECO:0000313" key="2">
    <source>
        <dbReference type="Proteomes" id="UP000326396"/>
    </source>
</evidence>
<comment type="caution">
    <text evidence="1">The sequence shown here is derived from an EMBL/GenBank/DDBJ whole genome shotgun (WGS) entry which is preliminary data.</text>
</comment>
<proteinExistence type="predicted"/>
<sequence>MGGKHQWSNEQIKCLLESCIDEINSVGNRHVRHVHVDDDEDEVEAHGTASDQEYMTGLRDEIVRAVHANMK</sequence>
<gene>
    <name evidence="1" type="ORF">E3N88_14863</name>
</gene>
<accession>A0A5N6P4L6</accession>
<organism evidence="1 2">
    <name type="scientific">Mikania micrantha</name>
    <name type="common">bitter vine</name>
    <dbReference type="NCBI Taxonomy" id="192012"/>
    <lineage>
        <taxon>Eukaryota</taxon>
        <taxon>Viridiplantae</taxon>
        <taxon>Streptophyta</taxon>
        <taxon>Embryophyta</taxon>
        <taxon>Tracheophyta</taxon>
        <taxon>Spermatophyta</taxon>
        <taxon>Magnoliopsida</taxon>
        <taxon>eudicotyledons</taxon>
        <taxon>Gunneridae</taxon>
        <taxon>Pentapetalae</taxon>
        <taxon>asterids</taxon>
        <taxon>campanulids</taxon>
        <taxon>Asterales</taxon>
        <taxon>Asteraceae</taxon>
        <taxon>Asteroideae</taxon>
        <taxon>Heliantheae alliance</taxon>
        <taxon>Eupatorieae</taxon>
        <taxon>Mikania</taxon>
    </lineage>
</organism>
<protein>
    <submittedName>
        <fullName evidence="1">Uncharacterized protein</fullName>
    </submittedName>
</protein>
<evidence type="ECO:0000313" key="1">
    <source>
        <dbReference type="EMBL" id="KAD5803503.1"/>
    </source>
</evidence>
<dbReference type="AlphaFoldDB" id="A0A5N6P4L6"/>
<reference evidence="1 2" key="1">
    <citation type="submission" date="2019-05" db="EMBL/GenBank/DDBJ databases">
        <title>Mikania micrantha, genome provides insights into the molecular mechanism of rapid growth.</title>
        <authorList>
            <person name="Liu B."/>
        </authorList>
    </citation>
    <scope>NUCLEOTIDE SEQUENCE [LARGE SCALE GENOMIC DNA]</scope>
    <source>
        <strain evidence="1">NLD-2019</strain>
        <tissue evidence="1">Leaf</tissue>
    </source>
</reference>
<name>A0A5N6P4L6_9ASTR</name>